<name>A0ABW1WDC5_9BACL</name>
<dbReference type="PANTHER" id="PTHR23521:SF2">
    <property type="entry name" value="TRANSPORTER MFS SUPERFAMILY"/>
    <property type="match status" value="1"/>
</dbReference>
<comment type="caution">
    <text evidence="9">The sequence shown here is derived from an EMBL/GenBank/DDBJ whole genome shotgun (WGS) entry which is preliminary data.</text>
</comment>
<evidence type="ECO:0000259" key="8">
    <source>
        <dbReference type="PROSITE" id="PS50850"/>
    </source>
</evidence>
<feature type="transmembrane region" description="Helical" evidence="7">
    <location>
        <begin position="160"/>
        <end position="180"/>
    </location>
</feature>
<dbReference type="PROSITE" id="PS50850">
    <property type="entry name" value="MFS"/>
    <property type="match status" value="1"/>
</dbReference>
<evidence type="ECO:0000256" key="3">
    <source>
        <dbReference type="ARBA" id="ARBA00022475"/>
    </source>
</evidence>
<feature type="transmembrane region" description="Helical" evidence="7">
    <location>
        <begin position="74"/>
        <end position="94"/>
    </location>
</feature>
<dbReference type="Pfam" id="PF07690">
    <property type="entry name" value="MFS_1"/>
    <property type="match status" value="1"/>
</dbReference>
<organism evidence="9 10">
    <name type="scientific">Sporolactobacillus kofuensis</name>
    <dbReference type="NCBI Taxonomy" id="269672"/>
    <lineage>
        <taxon>Bacteria</taxon>
        <taxon>Bacillati</taxon>
        <taxon>Bacillota</taxon>
        <taxon>Bacilli</taxon>
        <taxon>Bacillales</taxon>
        <taxon>Sporolactobacillaceae</taxon>
        <taxon>Sporolactobacillus</taxon>
    </lineage>
</organism>
<evidence type="ECO:0000256" key="6">
    <source>
        <dbReference type="ARBA" id="ARBA00023136"/>
    </source>
</evidence>
<dbReference type="InterPro" id="IPR020846">
    <property type="entry name" value="MFS_dom"/>
</dbReference>
<reference evidence="10" key="1">
    <citation type="journal article" date="2019" name="Int. J. Syst. Evol. Microbiol.">
        <title>The Global Catalogue of Microorganisms (GCM) 10K type strain sequencing project: providing services to taxonomists for standard genome sequencing and annotation.</title>
        <authorList>
            <consortium name="The Broad Institute Genomics Platform"/>
            <consortium name="The Broad Institute Genome Sequencing Center for Infectious Disease"/>
            <person name="Wu L."/>
            <person name="Ma J."/>
        </authorList>
    </citation>
    <scope>NUCLEOTIDE SEQUENCE [LARGE SCALE GENOMIC DNA]</scope>
    <source>
        <strain evidence="10">CCUG 42001</strain>
    </source>
</reference>
<keyword evidence="6 7" id="KW-0472">Membrane</keyword>
<dbReference type="PRINTS" id="PR01035">
    <property type="entry name" value="TCRTETA"/>
</dbReference>
<evidence type="ECO:0000256" key="5">
    <source>
        <dbReference type="ARBA" id="ARBA00022989"/>
    </source>
</evidence>
<comment type="subcellular location">
    <subcellularLocation>
        <location evidence="1">Cell membrane</location>
        <topology evidence="1">Multi-pass membrane protein</topology>
    </subcellularLocation>
</comment>
<dbReference type="CDD" id="cd17477">
    <property type="entry name" value="MFS_YcaD_like"/>
    <property type="match status" value="1"/>
</dbReference>
<keyword evidence="10" id="KW-1185">Reference proteome</keyword>
<dbReference type="PANTHER" id="PTHR23521">
    <property type="entry name" value="TRANSPORTER MFS SUPERFAMILY"/>
    <property type="match status" value="1"/>
</dbReference>
<dbReference type="Gene3D" id="1.20.1250.20">
    <property type="entry name" value="MFS general substrate transporter like domains"/>
    <property type="match status" value="2"/>
</dbReference>
<sequence length="400" mass="44081">MNTAYQRFQFSLLISTVFICGAAEGMLLPVIATLLEKNDVPAILNGVGSMSLYVGMLLSVPLMEKPMRRLGYKLFLIFGLALITIPLFLFPLWINIWFWFALRICVGFGDSMLHFAAQTWITIDSPPGKRGRTISFYGFSFGLGIAAGPMLVRLLDYGTAVPFIISGFFCTVVLFLLLLLKNEFPELVDTNDSSVQQLFTRYKKVITAAWSGLVTTFAFGYLETSMNNSFPIFALRNGYTLDAMSALLPAFVMGGLLTQVPLGMIGDRMGRKRLLPLMCLLGSISLALTGLLSVYFYGIFFTLLAAGMLIGSLYSMSMSYVSDLLEREQIPLGNILMMICYSMGCIVGPVTGNTLINFIHGSGLFYGIALFILLASVSCWIHQKSLARHNYYGEKAASGQ</sequence>
<evidence type="ECO:0000256" key="4">
    <source>
        <dbReference type="ARBA" id="ARBA00022692"/>
    </source>
</evidence>
<protein>
    <submittedName>
        <fullName evidence="9">MFS transporter</fullName>
    </submittedName>
</protein>
<dbReference type="InterPro" id="IPR047200">
    <property type="entry name" value="MFS_YcaD-like"/>
</dbReference>
<keyword evidence="5 7" id="KW-1133">Transmembrane helix</keyword>
<keyword evidence="2" id="KW-0813">Transport</keyword>
<dbReference type="SUPFAM" id="SSF103473">
    <property type="entry name" value="MFS general substrate transporter"/>
    <property type="match status" value="1"/>
</dbReference>
<feature type="transmembrane region" description="Helical" evidence="7">
    <location>
        <begin position="41"/>
        <end position="62"/>
    </location>
</feature>
<feature type="transmembrane region" description="Helical" evidence="7">
    <location>
        <begin position="363"/>
        <end position="381"/>
    </location>
</feature>
<feature type="transmembrane region" description="Helical" evidence="7">
    <location>
        <begin position="332"/>
        <end position="351"/>
    </location>
</feature>
<dbReference type="Proteomes" id="UP001596267">
    <property type="component" value="Unassembled WGS sequence"/>
</dbReference>
<proteinExistence type="predicted"/>
<evidence type="ECO:0000256" key="2">
    <source>
        <dbReference type="ARBA" id="ARBA00022448"/>
    </source>
</evidence>
<dbReference type="InterPro" id="IPR036259">
    <property type="entry name" value="MFS_trans_sf"/>
</dbReference>
<dbReference type="InterPro" id="IPR011701">
    <property type="entry name" value="MFS"/>
</dbReference>
<feature type="transmembrane region" description="Helical" evidence="7">
    <location>
        <begin position="205"/>
        <end position="223"/>
    </location>
</feature>
<dbReference type="RefSeq" id="WP_253053346.1">
    <property type="nucleotide sequence ID" value="NZ_JAMXWN010000004.1"/>
</dbReference>
<evidence type="ECO:0000256" key="1">
    <source>
        <dbReference type="ARBA" id="ARBA00004651"/>
    </source>
</evidence>
<keyword evidence="4 7" id="KW-0812">Transmembrane</keyword>
<dbReference type="EMBL" id="JBHSTQ010000005">
    <property type="protein sequence ID" value="MFC6386376.1"/>
    <property type="molecule type" value="Genomic_DNA"/>
</dbReference>
<feature type="transmembrane region" description="Helical" evidence="7">
    <location>
        <begin position="299"/>
        <end position="320"/>
    </location>
</feature>
<evidence type="ECO:0000313" key="9">
    <source>
        <dbReference type="EMBL" id="MFC6386376.1"/>
    </source>
</evidence>
<feature type="transmembrane region" description="Helical" evidence="7">
    <location>
        <begin position="134"/>
        <end position="154"/>
    </location>
</feature>
<gene>
    <name evidence="9" type="ORF">ACFP7A_07170</name>
</gene>
<evidence type="ECO:0000313" key="10">
    <source>
        <dbReference type="Proteomes" id="UP001596267"/>
    </source>
</evidence>
<feature type="transmembrane region" description="Helical" evidence="7">
    <location>
        <begin position="274"/>
        <end position="293"/>
    </location>
</feature>
<feature type="domain" description="Major facilitator superfamily (MFS) profile" evidence="8">
    <location>
        <begin position="1"/>
        <end position="387"/>
    </location>
</feature>
<dbReference type="InterPro" id="IPR001958">
    <property type="entry name" value="Tet-R_TetA/multi-R_MdtG-like"/>
</dbReference>
<feature type="transmembrane region" description="Helical" evidence="7">
    <location>
        <begin position="243"/>
        <end position="262"/>
    </location>
</feature>
<keyword evidence="3" id="KW-1003">Cell membrane</keyword>
<feature type="transmembrane region" description="Helical" evidence="7">
    <location>
        <begin position="12"/>
        <end position="35"/>
    </location>
</feature>
<evidence type="ECO:0000256" key="7">
    <source>
        <dbReference type="SAM" id="Phobius"/>
    </source>
</evidence>
<accession>A0ABW1WDC5</accession>
<feature type="transmembrane region" description="Helical" evidence="7">
    <location>
        <begin position="100"/>
        <end position="122"/>
    </location>
</feature>